<feature type="non-terminal residue" evidence="1">
    <location>
        <position position="315"/>
    </location>
</feature>
<gene>
    <name evidence="1" type="ORF">SPIL2461_LOCUS19649</name>
</gene>
<keyword evidence="2" id="KW-1185">Reference proteome</keyword>
<reference evidence="1" key="1">
    <citation type="submission" date="2021-02" db="EMBL/GenBank/DDBJ databases">
        <authorList>
            <person name="Dougan E. K."/>
            <person name="Rhodes N."/>
            <person name="Thang M."/>
            <person name="Chan C."/>
        </authorList>
    </citation>
    <scope>NUCLEOTIDE SEQUENCE</scope>
</reference>
<dbReference type="Proteomes" id="UP000649617">
    <property type="component" value="Unassembled WGS sequence"/>
</dbReference>
<name>A0A812WZK7_SYMPI</name>
<sequence>MYVIFVSHQWLSSVHPDPMGQQVEVLQRLLHGIIDGSVAVHEDIISRTDERSLTPRDRQHVAEGFLFFDWYAIPQITARQAGINEEATKTDAALAVQSIPAYVELSNLFIALVPELTHKDSAQLVNYGSWLSRGWCRAELWCRLLSNKADTSVIVAYSPKEAEFMFPLDWQNNSIVEGQFTVEADRAEVVRLGEMAVHSKIQHLQAQGPLSLYRFYAALRPSLLCQQRKDRSVDEFLGVFRFDTLADAACDASSMNAVMCAVLSGDTSMLRLLAGLRADMNSAIQGMGDVGYYDTQNALMVAAKSQQEAPLLATL</sequence>
<organism evidence="1 2">
    <name type="scientific">Symbiodinium pilosum</name>
    <name type="common">Dinoflagellate</name>
    <dbReference type="NCBI Taxonomy" id="2952"/>
    <lineage>
        <taxon>Eukaryota</taxon>
        <taxon>Sar</taxon>
        <taxon>Alveolata</taxon>
        <taxon>Dinophyceae</taxon>
        <taxon>Suessiales</taxon>
        <taxon>Symbiodiniaceae</taxon>
        <taxon>Symbiodinium</taxon>
    </lineage>
</organism>
<protein>
    <submittedName>
        <fullName evidence="1">Uncharacterized protein</fullName>
    </submittedName>
</protein>
<evidence type="ECO:0000313" key="2">
    <source>
        <dbReference type="Proteomes" id="UP000649617"/>
    </source>
</evidence>
<evidence type="ECO:0000313" key="1">
    <source>
        <dbReference type="EMBL" id="CAE7699076.1"/>
    </source>
</evidence>
<proteinExistence type="predicted"/>
<dbReference type="EMBL" id="CAJNIZ010044720">
    <property type="protein sequence ID" value="CAE7699076.1"/>
    <property type="molecule type" value="Genomic_DNA"/>
</dbReference>
<comment type="caution">
    <text evidence="1">The sequence shown here is derived from an EMBL/GenBank/DDBJ whole genome shotgun (WGS) entry which is preliminary data.</text>
</comment>
<dbReference type="AlphaFoldDB" id="A0A812WZK7"/>
<dbReference type="OrthoDB" id="419589at2759"/>
<accession>A0A812WZK7</accession>